<name>A0A0G4GSA0_VITBC</name>
<feature type="region of interest" description="Disordered" evidence="1">
    <location>
        <begin position="1"/>
        <end position="28"/>
    </location>
</feature>
<dbReference type="Proteomes" id="UP000041254">
    <property type="component" value="Unassembled WGS sequence"/>
</dbReference>
<dbReference type="InParanoid" id="A0A0G4GSA0"/>
<keyword evidence="3" id="KW-1185">Reference proteome</keyword>
<dbReference type="EMBL" id="CDMY01000784">
    <property type="protein sequence ID" value="CEM33494.1"/>
    <property type="molecule type" value="Genomic_DNA"/>
</dbReference>
<organism evidence="2 3">
    <name type="scientific">Vitrella brassicaformis (strain CCMP3155)</name>
    <dbReference type="NCBI Taxonomy" id="1169540"/>
    <lineage>
        <taxon>Eukaryota</taxon>
        <taxon>Sar</taxon>
        <taxon>Alveolata</taxon>
        <taxon>Colpodellida</taxon>
        <taxon>Vitrellaceae</taxon>
        <taxon>Vitrella</taxon>
    </lineage>
</organism>
<reference evidence="2 3" key="1">
    <citation type="submission" date="2014-11" db="EMBL/GenBank/DDBJ databases">
        <authorList>
            <person name="Zhu J."/>
            <person name="Qi W."/>
            <person name="Song R."/>
        </authorList>
    </citation>
    <scope>NUCLEOTIDE SEQUENCE [LARGE SCALE GENOMIC DNA]</scope>
</reference>
<gene>
    <name evidence="2" type="ORF">Vbra_28</name>
</gene>
<evidence type="ECO:0000256" key="1">
    <source>
        <dbReference type="SAM" id="MobiDB-lite"/>
    </source>
</evidence>
<proteinExistence type="predicted"/>
<dbReference type="VEuPathDB" id="CryptoDB:Vbra_28"/>
<dbReference type="AlphaFoldDB" id="A0A0G4GSA0"/>
<protein>
    <submittedName>
        <fullName evidence="2">Uncharacterized protein</fullName>
    </submittedName>
</protein>
<evidence type="ECO:0000313" key="3">
    <source>
        <dbReference type="Proteomes" id="UP000041254"/>
    </source>
</evidence>
<evidence type="ECO:0000313" key="2">
    <source>
        <dbReference type="EMBL" id="CEM33494.1"/>
    </source>
</evidence>
<sequence length="280" mass="31386">MPQLPNDTATLPDDHNHHDFPSSSRPQRALHHENGRLNVFIPWMEGGRRLPQMFFSTLESVLWHHPSASVRVLTTGSEGHSDCALDAYVRHGYSVEWLDVDAAWWDLPIEAMRVLAAWLERGQRDLATRLLCLTMQLRLGGVCLPPHGVLLNALDAFLPSTLFDGSLGSNSGDERSMTVVFEIADTRPAVYSIATDGLKAAHSQRPFMSRHESTRLCVSDCPSFIVANSTFGKQVLDLIHSKSRRACAGVRIFIIYTHSGKKRRWLPSDTGRISCKCRRM</sequence>
<accession>A0A0G4GSA0</accession>